<comment type="caution">
    <text evidence="2">The sequence shown here is derived from an EMBL/GenBank/DDBJ whole genome shotgun (WGS) entry which is preliminary data.</text>
</comment>
<protein>
    <recommendedName>
        <fullName evidence="1">Xylose isomerase-like TIM barrel domain-containing protein</fullName>
    </recommendedName>
</protein>
<dbReference type="InterPro" id="IPR050312">
    <property type="entry name" value="IolE/XylAMocC-like"/>
</dbReference>
<sequence length="279" mass="30840">MLISRRQKTLCLKEGFAVLAGLSTACFYPELTERGLMFAASIGAQAAEVFFNAPSELTDSFVRELRRIADGSGTRILSVHPFTSGLEPLLFFSGYRRRFCDGVELYKRYFHAANLLGANLLVLHGDRRISQKPRSAYFDAFGELAGEGRAMGVTVAQENVPRCASYCPDFFRDMRQYLPDARFVLDIKQAVRAGYTPGEMARAMGSGVVHLHVSDHNAKNDCLPIGTGDFDLAALLRQVKSQGFDGGVILELYRDSYGEYEELSSAYQNICAAIESALE</sequence>
<dbReference type="InterPro" id="IPR036237">
    <property type="entry name" value="Xyl_isomerase-like_sf"/>
</dbReference>
<gene>
    <name evidence="2" type="ORF">B5F11_12735</name>
</gene>
<evidence type="ECO:0000259" key="1">
    <source>
        <dbReference type="Pfam" id="PF01261"/>
    </source>
</evidence>
<dbReference type="Gene3D" id="3.20.20.150">
    <property type="entry name" value="Divalent-metal-dependent TIM barrel enzymes"/>
    <property type="match status" value="1"/>
</dbReference>
<dbReference type="Proteomes" id="UP000196386">
    <property type="component" value="Unassembled WGS sequence"/>
</dbReference>
<dbReference type="PANTHER" id="PTHR12110">
    <property type="entry name" value="HYDROXYPYRUVATE ISOMERASE"/>
    <property type="match status" value="1"/>
</dbReference>
<dbReference type="InterPro" id="IPR013022">
    <property type="entry name" value="Xyl_isomerase-like_TIM-brl"/>
</dbReference>
<dbReference type="EMBL" id="NFKP01000016">
    <property type="protein sequence ID" value="OUP68617.1"/>
    <property type="molecule type" value="Genomic_DNA"/>
</dbReference>
<dbReference type="PROSITE" id="PS51257">
    <property type="entry name" value="PROKAR_LIPOPROTEIN"/>
    <property type="match status" value="1"/>
</dbReference>
<name>A0A1Y4MWT8_9FIRM</name>
<proteinExistence type="predicted"/>
<evidence type="ECO:0000313" key="2">
    <source>
        <dbReference type="EMBL" id="OUP68617.1"/>
    </source>
</evidence>
<reference evidence="3" key="1">
    <citation type="submission" date="2017-04" db="EMBL/GenBank/DDBJ databases">
        <title>Function of individual gut microbiota members based on whole genome sequencing of pure cultures obtained from chicken caecum.</title>
        <authorList>
            <person name="Medvecky M."/>
            <person name="Cejkova D."/>
            <person name="Polansky O."/>
            <person name="Karasova D."/>
            <person name="Kubasova T."/>
            <person name="Cizek A."/>
            <person name="Rychlik I."/>
        </authorList>
    </citation>
    <scope>NUCLEOTIDE SEQUENCE [LARGE SCALE GENOMIC DNA]</scope>
    <source>
        <strain evidence="3">An175</strain>
    </source>
</reference>
<feature type="domain" description="Xylose isomerase-like TIM barrel" evidence="1">
    <location>
        <begin position="38"/>
        <end position="259"/>
    </location>
</feature>
<evidence type="ECO:0000313" key="3">
    <source>
        <dbReference type="Proteomes" id="UP000196386"/>
    </source>
</evidence>
<dbReference type="PANTHER" id="PTHR12110:SF41">
    <property type="entry name" value="INOSOSE DEHYDRATASE"/>
    <property type="match status" value="1"/>
</dbReference>
<organism evidence="2 3">
    <name type="scientific">Anaerotruncus colihominis</name>
    <dbReference type="NCBI Taxonomy" id="169435"/>
    <lineage>
        <taxon>Bacteria</taxon>
        <taxon>Bacillati</taxon>
        <taxon>Bacillota</taxon>
        <taxon>Clostridia</taxon>
        <taxon>Eubacteriales</taxon>
        <taxon>Oscillospiraceae</taxon>
        <taxon>Anaerotruncus</taxon>
    </lineage>
</organism>
<accession>A0A1Y4MWT8</accession>
<dbReference type="AlphaFoldDB" id="A0A1Y4MWT8"/>
<dbReference type="RefSeq" id="WP_087301916.1">
    <property type="nucleotide sequence ID" value="NZ_NFKP01000016.1"/>
</dbReference>
<dbReference type="Pfam" id="PF01261">
    <property type="entry name" value="AP_endonuc_2"/>
    <property type="match status" value="1"/>
</dbReference>
<dbReference type="SUPFAM" id="SSF51658">
    <property type="entry name" value="Xylose isomerase-like"/>
    <property type="match status" value="1"/>
</dbReference>